<dbReference type="EMBL" id="AEIU01000091">
    <property type="protein sequence ID" value="EFP95644.1"/>
    <property type="molecule type" value="Genomic_DNA"/>
</dbReference>
<comment type="caution">
    <text evidence="5">The sequence shown here is derived from an EMBL/GenBank/DDBJ whole genome shotgun (WGS) entry which is preliminary data.</text>
</comment>
<keyword evidence="3" id="KW-0175">Coiled coil</keyword>
<dbReference type="PANTHER" id="PTHR43065:SF50">
    <property type="entry name" value="HISTIDINE KINASE"/>
    <property type="match status" value="1"/>
</dbReference>
<dbReference type="GO" id="GO:0004673">
    <property type="term" value="F:protein histidine kinase activity"/>
    <property type="evidence" value="ECO:0007669"/>
    <property type="project" value="UniProtKB-EC"/>
</dbReference>
<feature type="domain" description="Histidine kinase" evidence="4">
    <location>
        <begin position="67"/>
        <end position="312"/>
    </location>
</feature>
<evidence type="ECO:0000313" key="5">
    <source>
        <dbReference type="EMBL" id="EFP95644.1"/>
    </source>
</evidence>
<dbReference type="Proteomes" id="UP000002943">
    <property type="component" value="Unassembled WGS sequence"/>
</dbReference>
<feature type="coiled-coil region" evidence="3">
    <location>
        <begin position="3"/>
        <end position="58"/>
    </location>
</feature>
<dbReference type="STRING" id="796620.VIBC2010_11161"/>
<dbReference type="eggNOG" id="COG4191">
    <property type="taxonomic scope" value="Bacteria"/>
</dbReference>
<dbReference type="InterPro" id="IPR005467">
    <property type="entry name" value="His_kinase_dom"/>
</dbReference>
<evidence type="ECO:0000259" key="4">
    <source>
        <dbReference type="PROSITE" id="PS50109"/>
    </source>
</evidence>
<name>E3BN18_9VIBR</name>
<accession>E3BN18</accession>
<dbReference type="SMART" id="SM00387">
    <property type="entry name" value="HATPase_c"/>
    <property type="match status" value="1"/>
</dbReference>
<dbReference type="InterPro" id="IPR004358">
    <property type="entry name" value="Sig_transdc_His_kin-like_C"/>
</dbReference>
<evidence type="ECO:0000256" key="1">
    <source>
        <dbReference type="ARBA" id="ARBA00000085"/>
    </source>
</evidence>
<dbReference type="AlphaFoldDB" id="E3BN18"/>
<keyword evidence="5" id="KW-0808">Transferase</keyword>
<dbReference type="InterPro" id="IPR003594">
    <property type="entry name" value="HATPase_dom"/>
</dbReference>
<keyword evidence="5" id="KW-0418">Kinase</keyword>
<proteinExistence type="predicted"/>
<dbReference type="PROSITE" id="PS50109">
    <property type="entry name" value="HIS_KIN"/>
    <property type="match status" value="1"/>
</dbReference>
<dbReference type="PANTHER" id="PTHR43065">
    <property type="entry name" value="SENSOR HISTIDINE KINASE"/>
    <property type="match status" value="1"/>
</dbReference>
<sequence length="320" mass="35490">MTATNYERAYQRERAARQEAERLLTEKTRALYDNVVLLEETLKELKRSQTQLIQAEKMSSVVQLAAGVAHEINNPVGFSMSNARLLSDYVKNIFLLDDFVLSQTNLPDTVLGPYHQKRKELNFDELRADTEDLLEDTWTGLDRVKTIVASLKQVTYEGGSISQVCDLNQCIHASLDSVSDKLNDKEVVTKFQQEIPTVYGDTASLTQIFVHLLTNAAQACVDKGKIQVSTHSFDHQGIKGVLTKVEDSGEGMTEKVIQKVFDPFFTTRPVGQGVGLGLSVTHNLVEKHSGFIEINSKPGIGSCFNVFIPVGNPPQSMPDS</sequence>
<dbReference type="RefSeq" id="WP_009602528.1">
    <property type="nucleotide sequence ID" value="NZ_AEIU01000091.1"/>
</dbReference>
<evidence type="ECO:0000313" key="6">
    <source>
        <dbReference type="Proteomes" id="UP000002943"/>
    </source>
</evidence>
<dbReference type="Gene3D" id="3.30.565.10">
    <property type="entry name" value="Histidine kinase-like ATPase, C-terminal domain"/>
    <property type="match status" value="1"/>
</dbReference>
<evidence type="ECO:0000256" key="3">
    <source>
        <dbReference type="SAM" id="Coils"/>
    </source>
</evidence>
<gene>
    <name evidence="5" type="ORF">VIBC2010_11161</name>
</gene>
<organism evidence="5 6">
    <name type="scientific">Vibrio caribbeanicus ATCC BAA-2122</name>
    <dbReference type="NCBI Taxonomy" id="796620"/>
    <lineage>
        <taxon>Bacteria</taxon>
        <taxon>Pseudomonadati</taxon>
        <taxon>Pseudomonadota</taxon>
        <taxon>Gammaproteobacteria</taxon>
        <taxon>Vibrionales</taxon>
        <taxon>Vibrionaceae</taxon>
        <taxon>Vibrio</taxon>
    </lineage>
</organism>
<dbReference type="SUPFAM" id="SSF55874">
    <property type="entry name" value="ATPase domain of HSP90 chaperone/DNA topoisomerase II/histidine kinase"/>
    <property type="match status" value="1"/>
</dbReference>
<dbReference type="InterPro" id="IPR036890">
    <property type="entry name" value="HATPase_C_sf"/>
</dbReference>
<evidence type="ECO:0000256" key="2">
    <source>
        <dbReference type="ARBA" id="ARBA00012438"/>
    </source>
</evidence>
<keyword evidence="6" id="KW-1185">Reference proteome</keyword>
<dbReference type="PRINTS" id="PR00344">
    <property type="entry name" value="BCTRLSENSOR"/>
</dbReference>
<dbReference type="EC" id="2.7.13.3" evidence="2"/>
<dbReference type="Gene3D" id="1.10.287.130">
    <property type="match status" value="1"/>
</dbReference>
<dbReference type="Pfam" id="PF02518">
    <property type="entry name" value="HATPase_c"/>
    <property type="match status" value="1"/>
</dbReference>
<dbReference type="OrthoDB" id="9772100at2"/>
<reference evidence="5 6" key="1">
    <citation type="journal article" date="2012" name="Int. J. Syst. Evol. Microbiol.">
        <title>Vibrio caribbeanicus sp. nov., isolated from the marine sponge Scleritoderma cyanea.</title>
        <authorList>
            <person name="Hoffmann M."/>
            <person name="Monday S.R."/>
            <person name="Allard M.W."/>
            <person name="Strain E.A."/>
            <person name="Whittaker P."/>
            <person name="Naum M."/>
            <person name="McCarthy P.J."/>
            <person name="Lopez J.V."/>
            <person name="Fischer M."/>
            <person name="Brown E.W."/>
        </authorList>
    </citation>
    <scope>NUCLEOTIDE SEQUENCE [LARGE SCALE GENOMIC DNA]</scope>
    <source>
        <strain evidence="5 6">ATCC BAA-2122</strain>
    </source>
</reference>
<comment type="catalytic activity">
    <reaction evidence="1">
        <text>ATP + protein L-histidine = ADP + protein N-phospho-L-histidine.</text>
        <dbReference type="EC" id="2.7.13.3"/>
    </reaction>
</comment>
<protein>
    <recommendedName>
        <fullName evidence="2">histidine kinase</fullName>
        <ecNumber evidence="2">2.7.13.3</ecNumber>
    </recommendedName>
</protein>